<dbReference type="AlphaFoldDB" id="A0AA42WF94"/>
<gene>
    <name evidence="1" type="ORF">N5K24_19200</name>
</gene>
<dbReference type="EMBL" id="JAOCKG010000008">
    <property type="protein sequence ID" value="MDH2052539.1"/>
    <property type="molecule type" value="Genomic_DNA"/>
</dbReference>
<organism evidence="1 2">
    <name type="scientific">Achromobacter marplatensis</name>
    <dbReference type="NCBI Taxonomy" id="470868"/>
    <lineage>
        <taxon>Bacteria</taxon>
        <taxon>Pseudomonadati</taxon>
        <taxon>Pseudomonadota</taxon>
        <taxon>Betaproteobacteria</taxon>
        <taxon>Burkholderiales</taxon>
        <taxon>Alcaligenaceae</taxon>
        <taxon>Achromobacter</taxon>
    </lineage>
</organism>
<evidence type="ECO:0000313" key="1">
    <source>
        <dbReference type="EMBL" id="MDH2052539.1"/>
    </source>
</evidence>
<sequence>MNLDLSVILDEPRQRSDWSVVAGDDFGVTLRAWATAADVDPIDLSAGVLTLILTRGWRDLTHIVGTGTTSTEFEVPASATNWPGWSWFPGGRWRWRITRVAGGLTTTIAGGILNICNPERPE</sequence>
<name>A0AA42WF94_9BURK</name>
<evidence type="ECO:0000313" key="2">
    <source>
        <dbReference type="Proteomes" id="UP001161276"/>
    </source>
</evidence>
<accession>A0AA42WF94</accession>
<dbReference type="Proteomes" id="UP001161276">
    <property type="component" value="Unassembled WGS sequence"/>
</dbReference>
<reference evidence="1" key="1">
    <citation type="submission" date="2022-09" db="EMBL/GenBank/DDBJ databases">
        <title>Intensive care unit water sources are persistently colonized with multi-drug resistant bacteria and are the site of extensive horizontal gene transfer of antibiotic resistance genes.</title>
        <authorList>
            <person name="Diorio-Toth L."/>
        </authorList>
    </citation>
    <scope>NUCLEOTIDE SEQUENCE</scope>
    <source>
        <strain evidence="1">GD03676</strain>
    </source>
</reference>
<comment type="caution">
    <text evidence="1">The sequence shown here is derived from an EMBL/GenBank/DDBJ whole genome shotgun (WGS) entry which is preliminary data.</text>
</comment>
<dbReference type="RefSeq" id="WP_280028032.1">
    <property type="nucleotide sequence ID" value="NZ_JAOCKG010000008.1"/>
</dbReference>
<proteinExistence type="predicted"/>
<protein>
    <submittedName>
        <fullName evidence="1">Uncharacterized protein</fullName>
    </submittedName>
</protein>